<reference evidence="1" key="1">
    <citation type="submission" date="2016-10" db="EMBL/GenBank/DDBJ databases">
        <authorList>
            <person name="de Groot N.N."/>
        </authorList>
    </citation>
    <scope>NUCLEOTIDE SEQUENCE</scope>
</reference>
<dbReference type="EMBL" id="FPHY01000066">
    <property type="protein sequence ID" value="SFV86214.1"/>
    <property type="molecule type" value="Genomic_DNA"/>
</dbReference>
<name>A0A1W1DWV1_9ZZZZ</name>
<dbReference type="GO" id="GO:0016874">
    <property type="term" value="F:ligase activity"/>
    <property type="evidence" value="ECO:0007669"/>
    <property type="project" value="UniProtKB-KW"/>
</dbReference>
<protein>
    <submittedName>
        <fullName evidence="1">UDP-N-acetylmuramate:L-alanyl-gamma-D-glutamyl-meso-diaminopimelate ligase</fullName>
        <ecNumber evidence="1">6.3.2.-</ecNumber>
    </submittedName>
</protein>
<sequence length="68" mass="7621">MLILKPENQDWGIDALFAKDSLFESVTDIVTALNQIKQGHFIVMSNGGFDDIFSKLILFIKSNDTKTS</sequence>
<keyword evidence="1" id="KW-0436">Ligase</keyword>
<dbReference type="EC" id="6.3.2.-" evidence="1"/>
<proteinExistence type="predicted"/>
<organism evidence="1">
    <name type="scientific">hydrothermal vent metagenome</name>
    <dbReference type="NCBI Taxonomy" id="652676"/>
    <lineage>
        <taxon>unclassified sequences</taxon>
        <taxon>metagenomes</taxon>
        <taxon>ecological metagenomes</taxon>
    </lineage>
</organism>
<accession>A0A1W1DWV1</accession>
<dbReference type="AlphaFoldDB" id="A0A1W1DWV1"/>
<evidence type="ECO:0000313" key="1">
    <source>
        <dbReference type="EMBL" id="SFV86214.1"/>
    </source>
</evidence>
<gene>
    <name evidence="1" type="ORF">MNB_SUP05-SYMBIONT-4-1299</name>
</gene>